<sequence>MKAISWEVFQSQRGDGVYGQFRLAWGADCITIHALDQTRKDYEYEYLEKLDKIIEALKGYAPVLGTKNHASYREWLNPIETGATGSLAYHYDVVSPENLIFFELASCDGKVRIYPHHFGRQPLRKMQSCLDAIRVELVNHRASFVLLMKAIESVKNSYTEQNKVV</sequence>
<keyword evidence="2" id="KW-1185">Reference proteome</keyword>
<evidence type="ECO:0000313" key="2">
    <source>
        <dbReference type="Proteomes" id="UP000251795"/>
    </source>
</evidence>
<reference evidence="1 2" key="1">
    <citation type="submission" date="2018-04" db="EMBL/GenBank/DDBJ databases">
        <authorList>
            <person name="Go L.Y."/>
            <person name="Mitchell J.A."/>
        </authorList>
    </citation>
    <scope>NUCLEOTIDE SEQUENCE [LARGE SCALE GENOMIC DNA]</scope>
</reference>
<gene>
    <name evidence="1" type="ORF">Alexandra_61</name>
</gene>
<organism evidence="1 2">
    <name type="scientific">Erwinia phage vB_EamM_Alexandra</name>
    <dbReference type="NCBI Taxonomy" id="2201424"/>
    <lineage>
        <taxon>Viruses</taxon>
        <taxon>Duplodnaviria</taxon>
        <taxon>Heunggongvirae</taxon>
        <taxon>Uroviricota</taxon>
        <taxon>Caudoviricetes</taxon>
        <taxon>Alexandravirus</taxon>
        <taxon>Alexandravirus alexandra</taxon>
    </lineage>
</organism>
<evidence type="ECO:0000313" key="1">
    <source>
        <dbReference type="EMBL" id="AWY08341.1"/>
    </source>
</evidence>
<dbReference type="EMBL" id="MH248138">
    <property type="protein sequence ID" value="AWY08341.1"/>
    <property type="molecule type" value="Genomic_DNA"/>
</dbReference>
<accession>A0A2Z4QEX3</accession>
<protein>
    <submittedName>
        <fullName evidence="1">Uncharacterized protein</fullName>
    </submittedName>
</protein>
<proteinExistence type="predicted"/>
<dbReference type="Proteomes" id="UP000251795">
    <property type="component" value="Segment"/>
</dbReference>
<name>A0A2Z4QEX3_9CAUD</name>